<dbReference type="Proteomes" id="UP000828390">
    <property type="component" value="Unassembled WGS sequence"/>
</dbReference>
<comment type="caution">
    <text evidence="1">The sequence shown here is derived from an EMBL/GenBank/DDBJ whole genome shotgun (WGS) entry which is preliminary data.</text>
</comment>
<reference evidence="1" key="2">
    <citation type="submission" date="2020-11" db="EMBL/GenBank/DDBJ databases">
        <authorList>
            <person name="McCartney M.A."/>
            <person name="Auch B."/>
            <person name="Kono T."/>
            <person name="Mallez S."/>
            <person name="Becker A."/>
            <person name="Gohl D.M."/>
            <person name="Silverstein K.A.T."/>
            <person name="Koren S."/>
            <person name="Bechman K.B."/>
            <person name="Herman A."/>
            <person name="Abrahante J.E."/>
            <person name="Garbe J."/>
        </authorList>
    </citation>
    <scope>NUCLEOTIDE SEQUENCE</scope>
    <source>
        <strain evidence="1">Duluth1</strain>
        <tissue evidence="1">Whole animal</tissue>
    </source>
</reference>
<evidence type="ECO:0000313" key="2">
    <source>
        <dbReference type="Proteomes" id="UP000828390"/>
    </source>
</evidence>
<organism evidence="1 2">
    <name type="scientific">Dreissena polymorpha</name>
    <name type="common">Zebra mussel</name>
    <name type="synonym">Mytilus polymorpha</name>
    <dbReference type="NCBI Taxonomy" id="45954"/>
    <lineage>
        <taxon>Eukaryota</taxon>
        <taxon>Metazoa</taxon>
        <taxon>Spiralia</taxon>
        <taxon>Lophotrochozoa</taxon>
        <taxon>Mollusca</taxon>
        <taxon>Bivalvia</taxon>
        <taxon>Autobranchia</taxon>
        <taxon>Heteroconchia</taxon>
        <taxon>Euheterodonta</taxon>
        <taxon>Imparidentia</taxon>
        <taxon>Neoheterodontei</taxon>
        <taxon>Myida</taxon>
        <taxon>Dreissenoidea</taxon>
        <taxon>Dreissenidae</taxon>
        <taxon>Dreissena</taxon>
    </lineage>
</organism>
<protein>
    <submittedName>
        <fullName evidence="1">Uncharacterized protein</fullName>
    </submittedName>
</protein>
<keyword evidence="2" id="KW-1185">Reference proteome</keyword>
<dbReference type="AlphaFoldDB" id="A0A9D4QVB1"/>
<name>A0A9D4QVB1_DREPO</name>
<reference evidence="1" key="1">
    <citation type="journal article" date="2019" name="bioRxiv">
        <title>The Genome of the Zebra Mussel, Dreissena polymorpha: A Resource for Invasive Species Research.</title>
        <authorList>
            <person name="McCartney M.A."/>
            <person name="Auch B."/>
            <person name="Kono T."/>
            <person name="Mallez S."/>
            <person name="Zhang Y."/>
            <person name="Obille A."/>
            <person name="Becker A."/>
            <person name="Abrahante J.E."/>
            <person name="Garbe J."/>
            <person name="Badalamenti J.P."/>
            <person name="Herman A."/>
            <person name="Mangelson H."/>
            <person name="Liachko I."/>
            <person name="Sullivan S."/>
            <person name="Sone E.D."/>
            <person name="Koren S."/>
            <person name="Silverstein K.A.T."/>
            <person name="Beckman K.B."/>
            <person name="Gohl D.M."/>
        </authorList>
    </citation>
    <scope>NUCLEOTIDE SEQUENCE</scope>
    <source>
        <strain evidence="1">Duluth1</strain>
        <tissue evidence="1">Whole animal</tissue>
    </source>
</reference>
<proteinExistence type="predicted"/>
<accession>A0A9D4QVB1</accession>
<evidence type="ECO:0000313" key="1">
    <source>
        <dbReference type="EMBL" id="KAH3843540.1"/>
    </source>
</evidence>
<dbReference type="EMBL" id="JAIWYP010000004">
    <property type="protein sequence ID" value="KAH3843540.1"/>
    <property type="molecule type" value="Genomic_DNA"/>
</dbReference>
<gene>
    <name evidence="1" type="ORF">DPMN_117060</name>
</gene>
<sequence>MCQCNLAMRSQQRIKMPRLLPIINDCELGVYEPHFYTTPQAAALTDRLVSISVRIELT</sequence>